<reference evidence="2 6" key="1">
    <citation type="submission" date="2019-03" db="EMBL/GenBank/DDBJ databases">
        <title>Long-read sequencing reveals hyperdense prophage content in a complex bacterial symbiont genome.</title>
        <authorList>
            <person name="Frost C.L."/>
            <person name="Siozios S."/>
            <person name="Nadal-Jimenez P."/>
            <person name="Brockhurst M.A."/>
            <person name="King K.C."/>
            <person name="Darby A.C."/>
            <person name="Hurst G.D.D."/>
        </authorList>
    </citation>
    <scope>NUCLEOTIDE SEQUENCE [LARGE SCALE GENOMIC DNA]</scope>
    <source>
        <strain evidence="2 6">FIN</strain>
    </source>
</reference>
<protein>
    <submittedName>
        <fullName evidence="2">ABC-type transport auxiliary lipoprotein component</fullName>
    </submittedName>
    <submittedName>
        <fullName evidence="3">Membrane integrity-associated transporter subunit PqiC</fullName>
    </submittedName>
</protein>
<dbReference type="InterPro" id="IPR005586">
    <property type="entry name" value="ABC_trans_aux"/>
</dbReference>
<dbReference type="EMBL" id="CP038613">
    <property type="protein sequence ID" value="QBY42840.1"/>
    <property type="molecule type" value="Genomic_DNA"/>
</dbReference>
<name>A0A4P7KW21_9GAMM</name>
<evidence type="ECO:0000313" key="6">
    <source>
        <dbReference type="Proteomes" id="UP000295134"/>
    </source>
</evidence>
<gene>
    <name evidence="3" type="primary">pqiC</name>
    <name evidence="2" type="ORF">ArsFIN_14000</name>
    <name evidence="3" type="ORF">QE207_06250</name>
    <name evidence="4" type="ORF">QE210_06155</name>
    <name evidence="5" type="ORF">QE258_06365</name>
</gene>
<dbReference type="NCBIfam" id="NF033620">
    <property type="entry name" value="pqiC"/>
    <property type="match status" value="1"/>
</dbReference>
<dbReference type="Pfam" id="PF03886">
    <property type="entry name" value="ABC_trans_aux"/>
    <property type="match status" value="1"/>
</dbReference>
<evidence type="ECO:0000313" key="2">
    <source>
        <dbReference type="EMBL" id="QBY42840.1"/>
    </source>
</evidence>
<dbReference type="Proteomes" id="UP001177592">
    <property type="component" value="Chromosome"/>
</dbReference>
<keyword evidence="7" id="KW-1185">Reference proteome</keyword>
<sequence>MRYLAWIFCFLLIGCSSGIEKSYYQLPTTASLMTKKSNLLTQKQLWIQTVQLSGILAANGITYQTSDVNYVNAANHLWASPLEQQLMQNLVNELSMALPNRLVSAQPLENRLDSLNVILTAFHGRYDGKVIIQGNWIYKSDKGIIKRDFSLLLDQDENGYPALVRTLARGWTQVGQSIANQLPKS</sequence>
<dbReference type="RefSeq" id="WP_026822267.1">
    <property type="nucleotide sequence ID" value="NZ_CP038613.1"/>
</dbReference>
<dbReference type="Proteomes" id="UP001177597">
    <property type="component" value="Chromosome"/>
</dbReference>
<dbReference type="KEGG" id="ans:ArsFIN_14000"/>
<proteinExistence type="predicted"/>
<dbReference type="EMBL" id="CP123498">
    <property type="protein sequence ID" value="WGL96176.1"/>
    <property type="molecule type" value="Genomic_DNA"/>
</dbReference>
<evidence type="ECO:0000313" key="7">
    <source>
        <dbReference type="Proteomes" id="UP001177592"/>
    </source>
</evidence>
<dbReference type="AlphaFoldDB" id="A0A4P7KW21"/>
<organism evidence="2 6">
    <name type="scientific">Arsenophonus nasoniae</name>
    <name type="common">son-killer infecting Nasonia vitripennis</name>
    <dbReference type="NCBI Taxonomy" id="638"/>
    <lineage>
        <taxon>Bacteria</taxon>
        <taxon>Pseudomonadati</taxon>
        <taxon>Pseudomonadota</taxon>
        <taxon>Gammaproteobacteria</taxon>
        <taxon>Enterobacterales</taxon>
        <taxon>Morganellaceae</taxon>
        <taxon>Arsenophonus</taxon>
    </lineage>
</organism>
<reference evidence="3" key="2">
    <citation type="submission" date="2023-04" db="EMBL/GenBank/DDBJ databases">
        <title>Genome dynamics across the evolutionary transition to endosymbiosis.</title>
        <authorList>
            <person name="Siozios S."/>
            <person name="Nadal-Jimenez P."/>
            <person name="Azagi T."/>
            <person name="Sprong H."/>
            <person name="Frost C.L."/>
            <person name="Parratt S.R."/>
            <person name="Taylor G."/>
            <person name="Brettell L."/>
            <person name="Lew K.C."/>
            <person name="Croft L."/>
            <person name="King K.C."/>
            <person name="Brockhurst M.A."/>
            <person name="Hypsa V."/>
            <person name="Novakova E."/>
            <person name="Darby A.C."/>
            <person name="Hurst G.D.D."/>
        </authorList>
    </citation>
    <scope>NUCLEOTIDE SEQUENCE</scope>
    <source>
        <strain evidence="3">AIh</strain>
        <strain evidence="5">ANv_CAN</strain>
        <strain evidence="4">APv</strain>
    </source>
</reference>
<accession>A0A4P7KW21</accession>
<dbReference type="InterPro" id="IPR049736">
    <property type="entry name" value="PqiC"/>
</dbReference>
<dbReference type="EMBL" id="CP123504">
    <property type="protein sequence ID" value="WGM02658.1"/>
    <property type="molecule type" value="Genomic_DNA"/>
</dbReference>
<dbReference type="Gene3D" id="3.40.50.10610">
    <property type="entry name" value="ABC-type transport auxiliary lipoprotein component"/>
    <property type="match status" value="1"/>
</dbReference>
<evidence type="ECO:0000313" key="5">
    <source>
        <dbReference type="EMBL" id="WGM06905.1"/>
    </source>
</evidence>
<dbReference type="Proteomes" id="UP000295134">
    <property type="component" value="Chromosome"/>
</dbReference>
<evidence type="ECO:0000259" key="1">
    <source>
        <dbReference type="Pfam" id="PF03886"/>
    </source>
</evidence>
<evidence type="ECO:0000313" key="4">
    <source>
        <dbReference type="EMBL" id="WGM02658.1"/>
    </source>
</evidence>
<dbReference type="PROSITE" id="PS51257">
    <property type="entry name" value="PROKAR_LIPOPROTEIN"/>
    <property type="match status" value="1"/>
</dbReference>
<dbReference type="GeneID" id="96876582"/>
<dbReference type="SUPFAM" id="SSF159594">
    <property type="entry name" value="XCC0632-like"/>
    <property type="match status" value="1"/>
</dbReference>
<feature type="domain" description="ABC-type transport auxiliary lipoprotein component" evidence="1">
    <location>
        <begin position="24"/>
        <end position="179"/>
    </location>
</feature>
<dbReference type="Proteomes" id="UP001177595">
    <property type="component" value="Chromosome"/>
</dbReference>
<evidence type="ECO:0000313" key="3">
    <source>
        <dbReference type="EMBL" id="WGL96176.1"/>
    </source>
</evidence>
<keyword evidence="2" id="KW-0449">Lipoprotein</keyword>
<dbReference type="EMBL" id="CP123523">
    <property type="protein sequence ID" value="WGM06905.1"/>
    <property type="molecule type" value="Genomic_DNA"/>
</dbReference>